<dbReference type="InterPro" id="IPR036162">
    <property type="entry name" value="Resolvase-like_N_sf"/>
</dbReference>
<dbReference type="CDD" id="cd03768">
    <property type="entry name" value="SR_ResInv"/>
    <property type="match status" value="1"/>
</dbReference>
<evidence type="ECO:0000256" key="1">
    <source>
        <dbReference type="ARBA" id="ARBA00009913"/>
    </source>
</evidence>
<dbReference type="RefSeq" id="WP_095003390.1">
    <property type="nucleotide sequence ID" value="NZ_CAACYJ010000039.1"/>
</dbReference>
<dbReference type="Gene3D" id="1.10.10.60">
    <property type="entry name" value="Homeodomain-like"/>
    <property type="match status" value="1"/>
</dbReference>
<reference evidence="9 10" key="1">
    <citation type="submission" date="2019-02" db="EMBL/GenBank/DDBJ databases">
        <authorList>
            <consortium name="Pathogen Informatics"/>
        </authorList>
    </citation>
    <scope>NUCLEOTIDE SEQUENCE [LARGE SCALE GENOMIC DNA]</scope>
    <source>
        <strain evidence="9 10">3012STDY7103891</strain>
    </source>
</reference>
<dbReference type="InterPro" id="IPR006120">
    <property type="entry name" value="Resolvase_HTH_dom"/>
</dbReference>
<keyword evidence="4" id="KW-0238">DNA-binding</keyword>
<evidence type="ECO:0000259" key="8">
    <source>
        <dbReference type="PROSITE" id="PS51736"/>
    </source>
</evidence>
<dbReference type="EMBL" id="CAACYJ010000039">
    <property type="protein sequence ID" value="VFB20689.1"/>
    <property type="molecule type" value="Genomic_DNA"/>
</dbReference>
<dbReference type="PROSITE" id="PS51736">
    <property type="entry name" value="RECOMBINASES_3"/>
    <property type="match status" value="1"/>
</dbReference>
<dbReference type="InterPro" id="IPR009057">
    <property type="entry name" value="Homeodomain-like_sf"/>
</dbReference>
<dbReference type="SUPFAM" id="SSF53041">
    <property type="entry name" value="Resolvase-like"/>
    <property type="match status" value="1"/>
</dbReference>
<evidence type="ECO:0000313" key="9">
    <source>
        <dbReference type="EMBL" id="VFB20689.1"/>
    </source>
</evidence>
<dbReference type="CDD" id="cd00569">
    <property type="entry name" value="HTH_Hin_like"/>
    <property type="match status" value="1"/>
</dbReference>
<dbReference type="Gene3D" id="3.40.50.1390">
    <property type="entry name" value="Resolvase, N-terminal catalytic domain"/>
    <property type="match status" value="1"/>
</dbReference>
<dbReference type="Proteomes" id="UP000330809">
    <property type="component" value="Unassembled WGS sequence"/>
</dbReference>
<evidence type="ECO:0000256" key="2">
    <source>
        <dbReference type="ARBA" id="ARBA00022908"/>
    </source>
</evidence>
<keyword evidence="2" id="KW-0229">DNA integration</keyword>
<dbReference type="InterPro" id="IPR006118">
    <property type="entry name" value="Recombinase_CS"/>
</dbReference>
<dbReference type="SMART" id="SM00857">
    <property type="entry name" value="Resolvase"/>
    <property type="match status" value="1"/>
</dbReference>
<dbReference type="AlphaFoldDB" id="A0A449IMR5"/>
<feature type="active site" description="O-(5'-phospho-DNA)-serine intermediate" evidence="6 7">
    <location>
        <position position="14"/>
    </location>
</feature>
<name>A0A449IMR5_PSEFR</name>
<keyword evidence="5" id="KW-0233">DNA recombination</keyword>
<gene>
    <name evidence="9" type="primary">hin_3</name>
    <name evidence="9" type="ORF">NCTC10754_03317</name>
</gene>
<evidence type="ECO:0000313" key="10">
    <source>
        <dbReference type="Proteomes" id="UP000330809"/>
    </source>
</evidence>
<feature type="domain" description="Resolvase/invertase-type recombinase catalytic" evidence="8">
    <location>
        <begin position="6"/>
        <end position="140"/>
    </location>
</feature>
<dbReference type="GO" id="GO:0000150">
    <property type="term" value="F:DNA strand exchange activity"/>
    <property type="evidence" value="ECO:0007669"/>
    <property type="project" value="UniProtKB-KW"/>
</dbReference>
<comment type="similarity">
    <text evidence="1">Belongs to the site-specific recombinase resolvase family.</text>
</comment>
<keyword evidence="3" id="KW-0230">DNA invertase</keyword>
<accession>A0A449IMR5</accession>
<dbReference type="PANTHER" id="PTHR30461">
    <property type="entry name" value="DNA-INVERTASE FROM LAMBDOID PROPHAGE"/>
    <property type="match status" value="1"/>
</dbReference>
<evidence type="ECO:0000256" key="6">
    <source>
        <dbReference type="PIRSR" id="PIRSR606118-50"/>
    </source>
</evidence>
<proteinExistence type="inferred from homology"/>
<dbReference type="Pfam" id="PF02796">
    <property type="entry name" value="HTH_7"/>
    <property type="match status" value="1"/>
</dbReference>
<organism evidence="9 10">
    <name type="scientific">Pseudomonas fragi</name>
    <dbReference type="NCBI Taxonomy" id="296"/>
    <lineage>
        <taxon>Bacteria</taxon>
        <taxon>Pseudomonadati</taxon>
        <taxon>Pseudomonadota</taxon>
        <taxon>Gammaproteobacteria</taxon>
        <taxon>Pseudomonadales</taxon>
        <taxon>Pseudomonadaceae</taxon>
        <taxon>Pseudomonas</taxon>
    </lineage>
</organism>
<protein>
    <submittedName>
        <fullName evidence="9">Site-specific recombinase, DNA invertase Pin</fullName>
    </submittedName>
</protein>
<dbReference type="InterPro" id="IPR050639">
    <property type="entry name" value="SSR_resolvase"/>
</dbReference>
<dbReference type="PANTHER" id="PTHR30461:SF2">
    <property type="entry name" value="SERINE RECOMBINASE PINE-RELATED"/>
    <property type="match status" value="1"/>
</dbReference>
<dbReference type="GO" id="GO:0003677">
    <property type="term" value="F:DNA binding"/>
    <property type="evidence" value="ECO:0007669"/>
    <property type="project" value="UniProtKB-KW"/>
</dbReference>
<dbReference type="PROSITE" id="PS00397">
    <property type="entry name" value="RECOMBINASES_1"/>
    <property type="match status" value="1"/>
</dbReference>
<dbReference type="GO" id="GO:0015074">
    <property type="term" value="P:DNA integration"/>
    <property type="evidence" value="ECO:0007669"/>
    <property type="project" value="UniProtKB-KW"/>
</dbReference>
<evidence type="ECO:0000256" key="7">
    <source>
        <dbReference type="PROSITE-ProRule" id="PRU10137"/>
    </source>
</evidence>
<dbReference type="Pfam" id="PF00239">
    <property type="entry name" value="Resolvase"/>
    <property type="match status" value="1"/>
</dbReference>
<dbReference type="SUPFAM" id="SSF46689">
    <property type="entry name" value="Homeodomain-like"/>
    <property type="match status" value="1"/>
</dbReference>
<evidence type="ECO:0000256" key="4">
    <source>
        <dbReference type="ARBA" id="ARBA00023125"/>
    </source>
</evidence>
<evidence type="ECO:0000256" key="5">
    <source>
        <dbReference type="ARBA" id="ARBA00023172"/>
    </source>
</evidence>
<dbReference type="FunFam" id="3.40.50.1390:FF:000001">
    <property type="entry name" value="DNA recombinase"/>
    <property type="match status" value="1"/>
</dbReference>
<sequence length="187" mass="20526">MENEGQQIGYARVSTQGQDLEQQRIALGQNGCQRIFEEKVSGAKRDRPELSRLLDHLRPGDVLTVTRLDRLARSTTDLLHIAERLKTIGAGLRSLAEPWADTTSPAGRMVLTIFAGIADFERSLIGERTSAGRAAAKAKGVRFGPKPVLTPEQIAHARRLIDEGQSVSEVARLLGVHRATLYRALPK</sequence>
<evidence type="ECO:0000256" key="3">
    <source>
        <dbReference type="ARBA" id="ARBA00023100"/>
    </source>
</evidence>
<dbReference type="InterPro" id="IPR006119">
    <property type="entry name" value="Resolv_N"/>
</dbReference>